<dbReference type="AlphaFoldDB" id="A0A0V1LEN9"/>
<comment type="caution">
    <text evidence="1">The sequence shown here is derived from an EMBL/GenBank/DDBJ whole genome shotgun (WGS) entry which is preliminary data.</text>
</comment>
<proteinExistence type="predicted"/>
<dbReference type="Proteomes" id="UP000054721">
    <property type="component" value="Unassembled WGS sequence"/>
</dbReference>
<gene>
    <name evidence="1" type="ORF">T02_15711</name>
</gene>
<dbReference type="OrthoDB" id="5936326at2759"/>
<keyword evidence="2" id="KW-1185">Reference proteome</keyword>
<dbReference type="EMBL" id="JYDW01000071">
    <property type="protein sequence ID" value="KRZ57682.1"/>
    <property type="molecule type" value="Genomic_DNA"/>
</dbReference>
<sequence length="155" mass="18074">MEGAVAIMDNRFFFLGISSVIKRYSYHMIKTIRLVKKASTTVLTRLIEISKQYCIVTMFSMSCIICMDMNTKTDYITNKFTGEAEQRFQFQRNCFAMGEEWHISKKCIHYSSMKGRKFFNTNFDLKWVKSNRNSLPSVADESKQLGTELGKARRV</sequence>
<evidence type="ECO:0000313" key="1">
    <source>
        <dbReference type="EMBL" id="KRZ57682.1"/>
    </source>
</evidence>
<protein>
    <submittedName>
        <fullName evidence="1">Uncharacterized protein</fullName>
    </submittedName>
</protein>
<name>A0A0V1LEN9_9BILA</name>
<reference evidence="1 2" key="1">
    <citation type="submission" date="2015-05" db="EMBL/GenBank/DDBJ databases">
        <title>Evolution of Trichinella species and genotypes.</title>
        <authorList>
            <person name="Korhonen P.K."/>
            <person name="Edoardo P."/>
            <person name="Giuseppe L.R."/>
            <person name="Gasser R.B."/>
        </authorList>
    </citation>
    <scope>NUCLEOTIDE SEQUENCE [LARGE SCALE GENOMIC DNA]</scope>
    <source>
        <strain evidence="1">ISS10</strain>
    </source>
</reference>
<organism evidence="1 2">
    <name type="scientific">Trichinella nativa</name>
    <dbReference type="NCBI Taxonomy" id="6335"/>
    <lineage>
        <taxon>Eukaryota</taxon>
        <taxon>Metazoa</taxon>
        <taxon>Ecdysozoa</taxon>
        <taxon>Nematoda</taxon>
        <taxon>Enoplea</taxon>
        <taxon>Dorylaimia</taxon>
        <taxon>Trichinellida</taxon>
        <taxon>Trichinellidae</taxon>
        <taxon>Trichinella</taxon>
    </lineage>
</organism>
<evidence type="ECO:0000313" key="2">
    <source>
        <dbReference type="Proteomes" id="UP000054721"/>
    </source>
</evidence>
<accession>A0A0V1LEN9</accession>